<accession>A0AAX4NZ53</accession>
<proteinExistence type="predicted"/>
<dbReference type="GO" id="GO:0017056">
    <property type="term" value="F:structural constituent of nuclear pore"/>
    <property type="evidence" value="ECO:0007669"/>
    <property type="project" value="InterPro"/>
</dbReference>
<dbReference type="PANTHER" id="PTHR31431:SF1">
    <property type="entry name" value="NUCLEOPORIN NUP188"/>
    <property type="match status" value="1"/>
</dbReference>
<organism evidence="1 2">
    <name type="scientific">Chloropicon roscoffensis</name>
    <dbReference type="NCBI Taxonomy" id="1461544"/>
    <lineage>
        <taxon>Eukaryota</taxon>
        <taxon>Viridiplantae</taxon>
        <taxon>Chlorophyta</taxon>
        <taxon>Chloropicophyceae</taxon>
        <taxon>Chloropicales</taxon>
        <taxon>Chloropicaceae</taxon>
        <taxon>Chloropicon</taxon>
    </lineage>
</organism>
<dbReference type="EMBL" id="CP151501">
    <property type="protein sequence ID" value="WZN59001.1"/>
    <property type="molecule type" value="Genomic_DNA"/>
</dbReference>
<dbReference type="GO" id="GO:0006606">
    <property type="term" value="P:protein import into nucleus"/>
    <property type="evidence" value="ECO:0007669"/>
    <property type="project" value="TreeGrafter"/>
</dbReference>
<dbReference type="GO" id="GO:0044611">
    <property type="term" value="C:nuclear pore inner ring"/>
    <property type="evidence" value="ECO:0007669"/>
    <property type="project" value="TreeGrafter"/>
</dbReference>
<reference evidence="1 2" key="1">
    <citation type="submission" date="2024-03" db="EMBL/GenBank/DDBJ databases">
        <title>Complete genome sequence of the green alga Chloropicon roscoffensis RCC1871.</title>
        <authorList>
            <person name="Lemieux C."/>
            <person name="Pombert J.-F."/>
            <person name="Otis C."/>
            <person name="Turmel M."/>
        </authorList>
    </citation>
    <scope>NUCLEOTIDE SEQUENCE [LARGE SCALE GENOMIC DNA]</scope>
    <source>
        <strain evidence="1 2">RCC1871</strain>
    </source>
</reference>
<name>A0AAX4NZ53_9CHLO</name>
<dbReference type="Proteomes" id="UP001472866">
    <property type="component" value="Chromosome 01"/>
</dbReference>
<keyword evidence="2" id="KW-1185">Reference proteome</keyword>
<sequence length="1940" mass="215843">MGSFPPPPTPTSLSWPCTSFRTVWEQLHLLTVDSELLAELKPWLQEGTRKFQPFTDKSYADLQRATRHTEIGLKFPERQDEIVETRKHLALGLSQVLDLDAVQTYVLLHKYESFSTTTSGVGGKGTDDAEVVFKVCEFYFQERQALLECVLEVLRNELRDEPDVKSLQIKDVVGKFDAQVVERALSSLSASVSNFPSHHFTPSYAEKVETEGCLGRCPNRTTECGLLKYWTEQQTLEQLLLVQQVFLFYYSEDNTPSKDALTKLVRFTCEMRPDSLSGSLSSVATKNVVSTMNTLVFVFIEMLDVDGLLENLAAHESEELPDLSKWAQLDLTCSEMERISQPHFTLVWSVFHQLKLVLNPQQAAKLEFSPEQVASASISQGALERILFALGDECVRSSIDSTAFHSVLKNFCAAILVAFDLNPKRLPHSVLDGLTRILASVLKGEPGLVEQFWDEEYMLDQPIRNFLGECQQLFPTIPVPYTRLLQALCEAMDETNASLVNGQVLSHLRDLKSISVFHSPSDLMDAASEMHMKHQVPERMHLQIGKKVRLVKSCLYQIPECPGLFIDDKVIGSVLEHYRDGSDSSESKYLVSWTVDIDGYFLILCRLHSFSMLDDVVAKAEEIQLSFKLLSAVLTNSMSHWEELMAVKIDSNEIRLLDVAALIFDRFKTILGHAKEEEVDKCLSVLTACLHLAVAVSTCDPNLIGSWLRTAVGGAGVASGLSSSDPSQCLPSIAGIYRSELSKGSFNFTVTFLRLANSLVEKAVFGPESILYLYFGTFGVLSNIQTMTVVVPHHRLDLASAALSLFQNTLRIYELLHDMQKVGQSSPLSGFDWGNGATSFQRDVESFLANKFSVSTVMRSSLIFVESSSTERMHVKGQSVLASKMEMSIRIAGKVLLRLLSLAEMDSLSDVFSSCVIPNLVQNGFERSLAYIVTSYCEYQFDLSVRQVAFEALTGLVGVARQTDNFGLVQGCYPYSLTSAESSKFLRSLAASLAEESLLNTPRLFSSAIQFLTLLVHSKSPFPPVVIPGYDSRSEERLLSLWIHNLSACLVSTECRTREPVAFSCLMEFLDGAWKSGLSFITQGILENTASWNTILELASTTQQWNSLGAAWTFKFADFGQDYFCRIHAFALSILSHEFFLTSRGFGIDPERASSIKIWMQQNFSQVMLEAASIKMDVSTRLRLQVNLKMLLVEASSISSLFIHMGMRSILKHVEARLPGDSTILDALSDVPNMQIEELNKVLQFAHPVEHLFLCCMDSQKLAHSTWLRNYSGLEQDKFAVDFSILSQDYMAMQKVQAIQNLLKKLNAQAQVEAAATSLSKVVSSIALIMKEQKGGDYIQGADMAKLSKTTSENLAWSLKQLTNHNASQGLFVPFSPMEDLMLDFGKSLVQTCTAMLTIGLNNDLLVDGWAEDVFYHKDAEWMHDWLTFLLSDFQKRKDCGAKMSVQLLLLLNLLYSNADEPSGMLSIGMETVLKSFALSCSFCHSSKDLKLSSLLVIKCIIDDWLSPKMSHGDWLPLLEESPAKSEICKLGDKAYPSELRSMLLVTAASIAATGPGAGTLINWWKEFGTFRPLIKYVSFLVSEGSSGRAELCSWLELVSTLLHVCSDLMTSTDGIEALRVFASALTDELHPFITNLLSSFSNHDRKLQLGDLTLVKHVAFLLYALSKFAGRWHLTLPQSIVGVQDSVVMFLVYAAQPSLKPYFSVECKVLDQKEVSLCRGTDHLALEEGWFGAVRPLVTESGNDRKESAGGVPKLTLTKIAEEKKTSQYSFQVGLTMYTNICYLLEFLLISLPTFEDTMQNTDAFHDSLIVSLIGVQIQSIRISAGLCNAAGSLEGQGDLYKMFGRILNLSTYVQEVLFKSNFGLDKHGRNSWRLMSNLTAAYSMLKRSMEGLLATMDTANVDANTKSAVSKIQVILRGVGERWAGGLLSDPLLSNLYP</sequence>
<dbReference type="InterPro" id="IPR044840">
    <property type="entry name" value="Nup188"/>
</dbReference>
<evidence type="ECO:0000313" key="1">
    <source>
        <dbReference type="EMBL" id="WZN59001.1"/>
    </source>
</evidence>
<gene>
    <name evidence="1" type="ORF">HKI87_01g05260</name>
</gene>
<dbReference type="PANTHER" id="PTHR31431">
    <property type="entry name" value="NUCLEOPORIN NUP188 HOMOLOG"/>
    <property type="match status" value="1"/>
</dbReference>
<dbReference type="GO" id="GO:0006405">
    <property type="term" value="P:RNA export from nucleus"/>
    <property type="evidence" value="ECO:0007669"/>
    <property type="project" value="TreeGrafter"/>
</dbReference>
<evidence type="ECO:0000313" key="2">
    <source>
        <dbReference type="Proteomes" id="UP001472866"/>
    </source>
</evidence>
<protein>
    <submittedName>
        <fullName evidence="1">Nuclear pore complex protein</fullName>
    </submittedName>
</protein>